<sequence>MRHINKFLKKDSLLDISDSFSLAKYTSSVIDNAEGRQILIHVLDIWDKVNNDTKEIWENLIERAGFYPYLNSKGLKNISFQAVIRREWYKSENLPGIYFHAKQKIIERNISRGRNIAVSAPTSFGKSLLIEEIVARNVYNNILIIQPTLALIDETRRKLQKYVEYNMVMNTMQQPSEKNVFILTAERVLEYKNLPKIDFLIVDEFYKVSPRAHDNRQGTLNIALSHVLAGDKVQSLYLTPTIDAISEEFLKKYDVYFFKTDYSLVNTEINEIRCNNSREKKNILFDMLASKKEPSLVYVSSPARAYKMAVEYLEYLKNDATRDISKQSLLLTDWISDNISEEWKLNSVLEYGIGVHNGELPRHVVSSQLEYFNQGKLKVMFVTTSLIEGVNTSAKNMFIFDETKGKIKLDYFDFSNIVGRAGRMKKYFTGKIYLFGEKPQKDNFQIDVPFVDQTNASDEVLINLPNSDMKVSSQEKIEILKKDIPFEMIEIIKNNYISVENQKKLYQEIEDDYLNLRDALVWKKTVPTYLELSNTLWLVYKCLEGIKSQGYTNRLAAQSLIWVESDSIKGMISRQYRYYASKEIFKDDTTRKEKAISFVLSFLRKDAGYKIPKYLGVIQSIQEYVYKSHGITPGDYSFFAALLENGQANENLNVLVDLGIPTSAIKKISKKIPESLETDQQVIQYIKKNMDDLSSKLDQYEIDLINRI</sequence>
<dbReference type="GO" id="GO:0004386">
    <property type="term" value="F:helicase activity"/>
    <property type="evidence" value="ECO:0007669"/>
    <property type="project" value="UniProtKB-KW"/>
</dbReference>
<dbReference type="GO" id="GO:0016787">
    <property type="term" value="F:hydrolase activity"/>
    <property type="evidence" value="ECO:0007669"/>
    <property type="project" value="UniProtKB-KW"/>
</dbReference>
<dbReference type="InterPro" id="IPR001650">
    <property type="entry name" value="Helicase_C-like"/>
</dbReference>
<keyword evidence="3 7" id="KW-0347">Helicase</keyword>
<dbReference type="GO" id="GO:0005524">
    <property type="term" value="F:ATP binding"/>
    <property type="evidence" value="ECO:0007669"/>
    <property type="project" value="UniProtKB-KW"/>
</dbReference>
<dbReference type="PROSITE" id="PS51192">
    <property type="entry name" value="HELICASE_ATP_BIND_1"/>
    <property type="match status" value="1"/>
</dbReference>
<name>A0AAN1Q3X8_9LACO</name>
<dbReference type="SMART" id="SM00490">
    <property type="entry name" value="HELICc"/>
    <property type="match status" value="1"/>
</dbReference>
<dbReference type="Pfam" id="PF00270">
    <property type="entry name" value="DEAD"/>
    <property type="match status" value="1"/>
</dbReference>
<keyword evidence="4" id="KW-0067">ATP-binding</keyword>
<dbReference type="KEGG" id="larg:LPA65_13525"/>
<proteinExistence type="predicted"/>
<protein>
    <submittedName>
        <fullName evidence="7">DEAD/DEAH box helicase</fullName>
    </submittedName>
</protein>
<dbReference type="EMBL" id="CP032751">
    <property type="protein sequence ID" value="AYJ37100.1"/>
    <property type="molecule type" value="Genomic_DNA"/>
</dbReference>
<evidence type="ECO:0000256" key="1">
    <source>
        <dbReference type="ARBA" id="ARBA00022741"/>
    </source>
</evidence>
<evidence type="ECO:0000259" key="6">
    <source>
        <dbReference type="PROSITE" id="PS51194"/>
    </source>
</evidence>
<evidence type="ECO:0000256" key="4">
    <source>
        <dbReference type="ARBA" id="ARBA00022840"/>
    </source>
</evidence>
<keyword evidence="1" id="KW-0547">Nucleotide-binding</keyword>
<dbReference type="PROSITE" id="PS51194">
    <property type="entry name" value="HELICASE_CTER"/>
    <property type="match status" value="1"/>
</dbReference>
<dbReference type="Proteomes" id="UP000281644">
    <property type="component" value="Chromosome"/>
</dbReference>
<gene>
    <name evidence="7" type="ORF">LPA65_13525</name>
</gene>
<dbReference type="AlphaFoldDB" id="A0AAN1Q3X8"/>
<dbReference type="Gene3D" id="3.40.50.300">
    <property type="entry name" value="P-loop containing nucleotide triphosphate hydrolases"/>
    <property type="match status" value="2"/>
</dbReference>
<reference evidence="7 8" key="1">
    <citation type="submission" date="2018-10" db="EMBL/GenBank/DDBJ databases">
        <title>Genome sequencing of Lactobacillus species.</title>
        <authorList>
            <person name="Baek C."/>
            <person name="Yi H."/>
        </authorList>
    </citation>
    <scope>NUCLEOTIDE SEQUENCE [LARGE SCALE GENOMIC DNA]</scope>
    <source>
        <strain evidence="7 8">DSM 16365</strain>
    </source>
</reference>
<evidence type="ECO:0000313" key="7">
    <source>
        <dbReference type="EMBL" id="AYJ37100.1"/>
    </source>
</evidence>
<feature type="domain" description="Helicase ATP-binding" evidence="5">
    <location>
        <begin position="107"/>
        <end position="260"/>
    </location>
</feature>
<dbReference type="InterPro" id="IPR050699">
    <property type="entry name" value="RNA-DNA_Helicase"/>
</dbReference>
<accession>A0AAN1Q3X8</accession>
<dbReference type="SUPFAM" id="SSF52540">
    <property type="entry name" value="P-loop containing nucleoside triphosphate hydrolases"/>
    <property type="match status" value="1"/>
</dbReference>
<dbReference type="GO" id="GO:0003676">
    <property type="term" value="F:nucleic acid binding"/>
    <property type="evidence" value="ECO:0007669"/>
    <property type="project" value="InterPro"/>
</dbReference>
<dbReference type="InterPro" id="IPR014001">
    <property type="entry name" value="Helicase_ATP-bd"/>
</dbReference>
<evidence type="ECO:0000256" key="3">
    <source>
        <dbReference type="ARBA" id="ARBA00022806"/>
    </source>
</evidence>
<evidence type="ECO:0000256" key="2">
    <source>
        <dbReference type="ARBA" id="ARBA00022801"/>
    </source>
</evidence>
<dbReference type="PANTHER" id="PTHR12131:SF1">
    <property type="entry name" value="ATP-DEPENDENT RNA HELICASE SUPV3L1, MITOCHONDRIAL-RELATED"/>
    <property type="match status" value="1"/>
</dbReference>
<keyword evidence="2" id="KW-0378">Hydrolase</keyword>
<dbReference type="InterPro" id="IPR027417">
    <property type="entry name" value="P-loop_NTPase"/>
</dbReference>
<organism evidence="7 8">
    <name type="scientific">Lactiplantibacillus argentoratensis</name>
    <dbReference type="NCBI Taxonomy" id="271881"/>
    <lineage>
        <taxon>Bacteria</taxon>
        <taxon>Bacillati</taxon>
        <taxon>Bacillota</taxon>
        <taxon>Bacilli</taxon>
        <taxon>Lactobacillales</taxon>
        <taxon>Lactobacillaceae</taxon>
        <taxon>Lactiplantibacillus</taxon>
    </lineage>
</organism>
<dbReference type="InterPro" id="IPR011545">
    <property type="entry name" value="DEAD/DEAH_box_helicase_dom"/>
</dbReference>
<dbReference type="PANTHER" id="PTHR12131">
    <property type="entry name" value="ATP-DEPENDENT RNA AND DNA HELICASE"/>
    <property type="match status" value="1"/>
</dbReference>
<dbReference type="SMART" id="SM00487">
    <property type="entry name" value="DEXDc"/>
    <property type="match status" value="1"/>
</dbReference>
<evidence type="ECO:0000313" key="8">
    <source>
        <dbReference type="Proteomes" id="UP000281644"/>
    </source>
</evidence>
<feature type="domain" description="Helicase C-terminal" evidence="6">
    <location>
        <begin position="282"/>
        <end position="468"/>
    </location>
</feature>
<evidence type="ECO:0000259" key="5">
    <source>
        <dbReference type="PROSITE" id="PS51192"/>
    </source>
</evidence>